<evidence type="ECO:0000256" key="1">
    <source>
        <dbReference type="SAM" id="MobiDB-lite"/>
    </source>
</evidence>
<evidence type="ECO:0000256" key="2">
    <source>
        <dbReference type="SAM" id="Phobius"/>
    </source>
</evidence>
<dbReference type="AlphaFoldDB" id="A0A939C3R6"/>
<feature type="transmembrane region" description="Helical" evidence="2">
    <location>
        <begin position="85"/>
        <end position="105"/>
    </location>
</feature>
<organism evidence="3 4">
    <name type="scientific">Nakamurella flavida</name>
    <dbReference type="NCBI Taxonomy" id="363630"/>
    <lineage>
        <taxon>Bacteria</taxon>
        <taxon>Bacillati</taxon>
        <taxon>Actinomycetota</taxon>
        <taxon>Actinomycetes</taxon>
        <taxon>Nakamurellales</taxon>
        <taxon>Nakamurellaceae</taxon>
        <taxon>Nakamurella</taxon>
    </lineage>
</organism>
<evidence type="ECO:0000313" key="4">
    <source>
        <dbReference type="Proteomes" id="UP000663801"/>
    </source>
</evidence>
<accession>A0A939C3R6</accession>
<evidence type="ECO:0000313" key="3">
    <source>
        <dbReference type="EMBL" id="MBM9474869.1"/>
    </source>
</evidence>
<dbReference type="EMBL" id="JAERWL010000001">
    <property type="protein sequence ID" value="MBM9474869.1"/>
    <property type="molecule type" value="Genomic_DNA"/>
</dbReference>
<protein>
    <submittedName>
        <fullName evidence="3">DUF4191 domain-containing protein</fullName>
    </submittedName>
</protein>
<feature type="region of interest" description="Disordered" evidence="1">
    <location>
        <begin position="1"/>
        <end position="39"/>
    </location>
</feature>
<dbReference type="InterPro" id="IPR025445">
    <property type="entry name" value="DUF4191"/>
</dbReference>
<dbReference type="RefSeq" id="WP_205255024.1">
    <property type="nucleotide sequence ID" value="NZ_BAAAPV010000001.1"/>
</dbReference>
<dbReference type="Pfam" id="PF13829">
    <property type="entry name" value="DUF4191"/>
    <property type="match status" value="1"/>
</dbReference>
<sequence>MAKTSTSGASPVKASGSPSKAELKQLKKSKKSEKRAASKDRRKQIWQAFQMQRKEDKRLLPLMIGALLLTAVVITGIGVLVGLPWWAVLPFGIIFGALVAMIIFSRRVQANVYAKAEGTPGAAAWSLQNNLRGRWRVTPAVAGTAQFDAVHRVIGRPGVVLIGEGAPHRVKPLLAQEKKRIARVVGDTPIYDMIVGTEEGQVPLRKLNQKLMKLPRNIAANSVGDIDNRLNALGARSPQAGIPKGPMPAGAKMRSVQRSARRR</sequence>
<feature type="transmembrane region" description="Helical" evidence="2">
    <location>
        <begin position="59"/>
        <end position="79"/>
    </location>
</feature>
<dbReference type="Proteomes" id="UP000663801">
    <property type="component" value="Unassembled WGS sequence"/>
</dbReference>
<keyword evidence="4" id="KW-1185">Reference proteome</keyword>
<keyword evidence="2" id="KW-1133">Transmembrane helix</keyword>
<reference evidence="3" key="1">
    <citation type="submission" date="2021-01" db="EMBL/GenBank/DDBJ databases">
        <title>KCTC 19127 draft genome.</title>
        <authorList>
            <person name="An D."/>
        </authorList>
    </citation>
    <scope>NUCLEOTIDE SEQUENCE</scope>
    <source>
        <strain evidence="3">KCTC 19127</strain>
    </source>
</reference>
<gene>
    <name evidence="3" type="ORF">JL107_00260</name>
</gene>
<keyword evidence="2" id="KW-0812">Transmembrane</keyword>
<keyword evidence="2" id="KW-0472">Membrane</keyword>
<name>A0A939C3R6_9ACTN</name>
<feature type="region of interest" description="Disordered" evidence="1">
    <location>
        <begin position="235"/>
        <end position="263"/>
    </location>
</feature>
<comment type="caution">
    <text evidence="3">The sequence shown here is derived from an EMBL/GenBank/DDBJ whole genome shotgun (WGS) entry which is preliminary data.</text>
</comment>
<proteinExistence type="predicted"/>